<evidence type="ECO:0000256" key="1">
    <source>
        <dbReference type="SAM" id="SignalP"/>
    </source>
</evidence>
<dbReference type="EMBL" id="JAOTPL010000003">
    <property type="protein sequence ID" value="MCU7693530.1"/>
    <property type="molecule type" value="Genomic_DNA"/>
</dbReference>
<reference evidence="2" key="1">
    <citation type="submission" date="2022-10" db="EMBL/GenBank/DDBJ databases">
        <authorList>
            <person name="Kim H.S."/>
            <person name="Kim J.-S."/>
            <person name="Suh M.K."/>
            <person name="Eom M.K."/>
            <person name="Lee J.-S."/>
        </authorList>
    </citation>
    <scope>NUCLEOTIDE SEQUENCE</scope>
    <source>
        <strain evidence="2">LIP-5</strain>
    </source>
</reference>
<evidence type="ECO:0000313" key="2">
    <source>
        <dbReference type="EMBL" id="MCU7693530.1"/>
    </source>
</evidence>
<keyword evidence="3" id="KW-1185">Reference proteome</keyword>
<dbReference type="InterPro" id="IPR032577">
    <property type="entry name" value="DUF4920"/>
</dbReference>
<protein>
    <submittedName>
        <fullName evidence="2">DUF4920 domain-containing protein</fullName>
    </submittedName>
</protein>
<accession>A0AAE3IM38</accession>
<dbReference type="AlphaFoldDB" id="A0AAE3IM38"/>
<sequence length="160" mass="17894">MKHTILSSLFILALCFNANAQETKNINPAVQGTIYGNKSAKAQMVTAAQFNKTVTNDKPVAMQVKGRVVNVCENKGCWMNVDLENGEQIFVKMKDYGFFVPKDIRGKEVLLTGEAYKQMMSVKELKHFAEDAKKPQSEIDAITQPEMRSRFTAASIKVLD</sequence>
<keyword evidence="1" id="KW-0732">Signal</keyword>
<dbReference type="Pfam" id="PF16267">
    <property type="entry name" value="DUF4920"/>
    <property type="match status" value="1"/>
</dbReference>
<dbReference type="RefSeq" id="WP_263037018.1">
    <property type="nucleotide sequence ID" value="NZ_JAOTPL010000003.1"/>
</dbReference>
<gene>
    <name evidence="2" type="ORF">OD355_03265</name>
</gene>
<dbReference type="Proteomes" id="UP001209317">
    <property type="component" value="Unassembled WGS sequence"/>
</dbReference>
<proteinExistence type="predicted"/>
<comment type="caution">
    <text evidence="2">The sequence shown here is derived from an EMBL/GenBank/DDBJ whole genome shotgun (WGS) entry which is preliminary data.</text>
</comment>
<name>A0AAE3IM38_9BACT</name>
<feature type="signal peptide" evidence="1">
    <location>
        <begin position="1"/>
        <end position="20"/>
    </location>
</feature>
<evidence type="ECO:0000313" key="3">
    <source>
        <dbReference type="Proteomes" id="UP001209317"/>
    </source>
</evidence>
<feature type="chain" id="PRO_5042231607" evidence="1">
    <location>
        <begin position="21"/>
        <end position="160"/>
    </location>
</feature>
<organism evidence="2 3">
    <name type="scientific">Haoranjiania flava</name>
    <dbReference type="NCBI Taxonomy" id="1856322"/>
    <lineage>
        <taxon>Bacteria</taxon>
        <taxon>Pseudomonadati</taxon>
        <taxon>Bacteroidota</taxon>
        <taxon>Chitinophagia</taxon>
        <taxon>Chitinophagales</taxon>
        <taxon>Chitinophagaceae</taxon>
        <taxon>Haoranjiania</taxon>
    </lineage>
</organism>